<name>A0ABU2A9F1_9BURK</name>
<reference evidence="1 2" key="1">
    <citation type="submission" date="2023-07" db="EMBL/GenBank/DDBJ databases">
        <title>Sorghum-associated microbial communities from plants grown in Nebraska, USA.</title>
        <authorList>
            <person name="Schachtman D."/>
        </authorList>
    </citation>
    <scope>NUCLEOTIDE SEQUENCE [LARGE SCALE GENOMIC DNA]</scope>
    <source>
        <strain evidence="1 2">BE316</strain>
    </source>
</reference>
<comment type="caution">
    <text evidence="1">The sequence shown here is derived from an EMBL/GenBank/DDBJ whole genome shotgun (WGS) entry which is preliminary data.</text>
</comment>
<evidence type="ECO:0000313" key="2">
    <source>
        <dbReference type="Proteomes" id="UP001180825"/>
    </source>
</evidence>
<gene>
    <name evidence="1" type="ORF">J2X21_002973</name>
</gene>
<evidence type="ECO:0000313" key="1">
    <source>
        <dbReference type="EMBL" id="MDR7333831.1"/>
    </source>
</evidence>
<dbReference type="EMBL" id="JAVDXV010000005">
    <property type="protein sequence ID" value="MDR7333831.1"/>
    <property type="molecule type" value="Genomic_DNA"/>
</dbReference>
<accession>A0ABU2A9F1</accession>
<dbReference type="Pfam" id="PF05638">
    <property type="entry name" value="T6SS_HCP"/>
    <property type="match status" value="1"/>
</dbReference>
<keyword evidence="2" id="KW-1185">Reference proteome</keyword>
<dbReference type="RefSeq" id="WP_310329927.1">
    <property type="nucleotide sequence ID" value="NZ_JAVDXV010000005.1"/>
</dbReference>
<dbReference type="InterPro" id="IPR036624">
    <property type="entry name" value="Hcp1-lik_sf"/>
</dbReference>
<organism evidence="1 2">
    <name type="scientific">Roseateles asaccharophilus</name>
    <dbReference type="NCBI Taxonomy" id="582607"/>
    <lineage>
        <taxon>Bacteria</taxon>
        <taxon>Pseudomonadati</taxon>
        <taxon>Pseudomonadota</taxon>
        <taxon>Betaproteobacteria</taxon>
        <taxon>Burkholderiales</taxon>
        <taxon>Sphaerotilaceae</taxon>
        <taxon>Roseateles</taxon>
    </lineage>
</organism>
<sequence>MSRSNIFMQLITGAGPVVGEGLLEGAEGSVELLEFGWGMKALKDPKSKGSGMAAVAAAAASMAGLGKSVSIKMEPLTFKKRFDVASSQMHFCLDNHLPIVSASITVLHIKQQGRAIHQPGFTLVCTMGHFASCELAVADDGLSKEVTEDWTLNFKSIKMMYLKTLGKDNLPTAPFFYPTALL</sequence>
<dbReference type="SUPFAM" id="SSF141452">
    <property type="entry name" value="Hcp1-like"/>
    <property type="match status" value="1"/>
</dbReference>
<proteinExistence type="predicted"/>
<protein>
    <submittedName>
        <fullName evidence="1">Type VI protein secretion system component Hcp</fullName>
    </submittedName>
</protein>
<dbReference type="Proteomes" id="UP001180825">
    <property type="component" value="Unassembled WGS sequence"/>
</dbReference>
<dbReference type="InterPro" id="IPR008514">
    <property type="entry name" value="T6SS_Hcp"/>
</dbReference>
<dbReference type="Gene3D" id="2.30.110.20">
    <property type="entry name" value="Hcp1-like"/>
    <property type="match status" value="1"/>
</dbReference>